<dbReference type="RefSeq" id="WP_117852410.1">
    <property type="nucleotide sequence ID" value="NZ_JAKKWV010000002.1"/>
</dbReference>
<dbReference type="Pfam" id="PF22558">
    <property type="entry name" value="REase-ARP"/>
    <property type="match status" value="1"/>
</dbReference>
<sequence>MEKTINGVKYYLPSNLNLEQTDIYIHIIDWKRKNITTQRGLYRGHEYDAILPVEITFPAMMYKPIIPLLKKMQQGKFAYKPHKFAHHAVSSQTACINLFMPLLLSEDANRILQKIPGCPSDFNKIARNKLFHGFCFEYWGQDIKQEAGVLNDHSKRAGTDADVAIAYYNMEDKLCLWLIEHKLSEKEFTKCGAYTSEANSYKENCTQCTLVDIANSPKKCHYHIIGYKYWNILKMNLNRFQGSIDFTGCPFKDGLNQLWRNQMLAFALQGTGAYHAVTFSVCHHAKNTMLDKSINRYKALTCGDQMFSSFTNYDVLNAVTTQEYDLQKWGQWYKDIYCF</sequence>
<dbReference type="Proteomes" id="UP000283833">
    <property type="component" value="Unassembled WGS sequence"/>
</dbReference>
<organism evidence="1 2">
    <name type="scientific">Phocaeicola vulgatus</name>
    <name type="common">Bacteroides vulgatus</name>
    <dbReference type="NCBI Taxonomy" id="821"/>
    <lineage>
        <taxon>Bacteria</taxon>
        <taxon>Pseudomonadati</taxon>
        <taxon>Bacteroidota</taxon>
        <taxon>Bacteroidia</taxon>
        <taxon>Bacteroidales</taxon>
        <taxon>Bacteroidaceae</taxon>
        <taxon>Phocaeicola</taxon>
    </lineage>
</organism>
<dbReference type="AlphaFoldDB" id="A0A412QYB3"/>
<name>A0A412QYB3_PHOVU</name>
<evidence type="ECO:0008006" key="3">
    <source>
        <dbReference type="Google" id="ProtNLM"/>
    </source>
</evidence>
<gene>
    <name evidence="1" type="ORF">DWX04_05225</name>
</gene>
<dbReference type="EMBL" id="QRXI01000005">
    <property type="protein sequence ID" value="RGT96117.1"/>
    <property type="molecule type" value="Genomic_DNA"/>
</dbReference>
<reference evidence="1 2" key="1">
    <citation type="submission" date="2018-08" db="EMBL/GenBank/DDBJ databases">
        <title>A genome reference for cultivated species of the human gut microbiota.</title>
        <authorList>
            <person name="Zou Y."/>
            <person name="Xue W."/>
            <person name="Luo G."/>
        </authorList>
    </citation>
    <scope>NUCLEOTIDE SEQUENCE [LARGE SCALE GENOMIC DNA]</scope>
    <source>
        <strain evidence="1 2">AF18-14</strain>
    </source>
</reference>
<evidence type="ECO:0000313" key="1">
    <source>
        <dbReference type="EMBL" id="RGT96117.1"/>
    </source>
</evidence>
<evidence type="ECO:0000313" key="2">
    <source>
        <dbReference type="Proteomes" id="UP000283833"/>
    </source>
</evidence>
<comment type="caution">
    <text evidence="1">The sequence shown here is derived from an EMBL/GenBank/DDBJ whole genome shotgun (WGS) entry which is preliminary data.</text>
</comment>
<proteinExistence type="predicted"/>
<accession>A0A412QYB3</accession>
<protein>
    <recommendedName>
        <fullName evidence="3">Restriction endonuclease</fullName>
    </recommendedName>
</protein>
<dbReference type="InterPro" id="IPR054333">
    <property type="entry name" value="REase-ARP-assoc"/>
</dbReference>